<dbReference type="PANTHER" id="PTHR22954">
    <property type="entry name" value="RETROVIRAL PROTEASE-RELATED"/>
    <property type="match status" value="1"/>
</dbReference>
<keyword evidence="2" id="KW-1185">Reference proteome</keyword>
<protein>
    <recommendedName>
        <fullName evidence="3">Retrotransposon gag domain-containing protein</fullName>
    </recommendedName>
</protein>
<dbReference type="InterPro" id="IPR005312">
    <property type="entry name" value="DUF1759"/>
</dbReference>
<proteinExistence type="predicted"/>
<accession>A0ABD6F309</accession>
<gene>
    <name evidence="1" type="ORF">AB6A40_011223</name>
</gene>
<evidence type="ECO:0000313" key="2">
    <source>
        <dbReference type="Proteomes" id="UP001608902"/>
    </source>
</evidence>
<name>A0ABD6F309_9BILA</name>
<dbReference type="Pfam" id="PF03564">
    <property type="entry name" value="DUF1759"/>
    <property type="match status" value="1"/>
</dbReference>
<dbReference type="PANTHER" id="PTHR22954:SF3">
    <property type="entry name" value="PROTEIN CBG08539"/>
    <property type="match status" value="1"/>
</dbReference>
<dbReference type="EMBL" id="JBGFUD010018206">
    <property type="protein sequence ID" value="MFH4984514.1"/>
    <property type="molecule type" value="Genomic_DNA"/>
</dbReference>
<dbReference type="Proteomes" id="UP001608902">
    <property type="component" value="Unassembled WGS sequence"/>
</dbReference>
<reference evidence="1 2" key="1">
    <citation type="submission" date="2024-08" db="EMBL/GenBank/DDBJ databases">
        <title>Gnathostoma spinigerum genome.</title>
        <authorList>
            <person name="Gonzalez-Bertolin B."/>
            <person name="Monzon S."/>
            <person name="Zaballos A."/>
            <person name="Jimenez P."/>
            <person name="Dekumyoy P."/>
            <person name="Varona S."/>
            <person name="Cuesta I."/>
            <person name="Sumanam S."/>
            <person name="Adisakwattana P."/>
            <person name="Gasser R.B."/>
            <person name="Hernandez-Gonzalez A."/>
            <person name="Young N.D."/>
            <person name="Perteguer M.J."/>
        </authorList>
    </citation>
    <scope>NUCLEOTIDE SEQUENCE [LARGE SCALE GENOMIC DNA]</scope>
    <source>
        <strain evidence="1">AL3</strain>
        <tissue evidence="1">Liver</tissue>
    </source>
</reference>
<dbReference type="AlphaFoldDB" id="A0ABD6F309"/>
<sequence length="300" mass="34563">MSKALRKTLSLHKRSLLTLNNDAANFTVLQPNSELPLADQVSDLDVQRRKLLNHRARMEQRISQMREYHNRWLTLLGSTSNSDAENAFYEQVTTEPDNFLDILMHATDTIANLNSHIQQIDDTVAEATMIQTATPPLPEHHIHHQFYDVRLPKLQIKPFNGDLNNWPHFKASFEAAVGNHPDIPPIQKLNYLLSLLEGPAARAVAGYDLNPHNYAIVWRALEEQFGSHDAILSKLYTQLDNLRPAERDIRSFVDNLECILCQLETQGENLETRQMHRLIEKKLPYWVILEILDEKEKVTP</sequence>
<evidence type="ECO:0008006" key="3">
    <source>
        <dbReference type="Google" id="ProtNLM"/>
    </source>
</evidence>
<evidence type="ECO:0000313" key="1">
    <source>
        <dbReference type="EMBL" id="MFH4984514.1"/>
    </source>
</evidence>
<comment type="caution">
    <text evidence="1">The sequence shown here is derived from an EMBL/GenBank/DDBJ whole genome shotgun (WGS) entry which is preliminary data.</text>
</comment>
<organism evidence="1 2">
    <name type="scientific">Gnathostoma spinigerum</name>
    <dbReference type="NCBI Taxonomy" id="75299"/>
    <lineage>
        <taxon>Eukaryota</taxon>
        <taxon>Metazoa</taxon>
        <taxon>Ecdysozoa</taxon>
        <taxon>Nematoda</taxon>
        <taxon>Chromadorea</taxon>
        <taxon>Rhabditida</taxon>
        <taxon>Spirurina</taxon>
        <taxon>Gnathostomatomorpha</taxon>
        <taxon>Gnathostomatoidea</taxon>
        <taxon>Gnathostomatidae</taxon>
        <taxon>Gnathostoma</taxon>
    </lineage>
</organism>